<dbReference type="PROSITE" id="PS50302">
    <property type="entry name" value="PUM"/>
    <property type="match status" value="3"/>
</dbReference>
<feature type="repeat" description="Pumilio" evidence="5">
    <location>
        <begin position="526"/>
        <end position="561"/>
    </location>
</feature>
<sequence>MSLLSTGSPTIGRRLSEAKLLSNDGQTSSVGREVSNNKHMSASDSHPEPLVSSKLGNFQPSVGEFNDILSNKKQKLEHPKSISPADNSEMGKLLSRLSPKPQPSGIKLSTNQGILTRLSEQQTLLDRQRRALYSSYESLEGHGGANKPSSILPLTSTSRPVQSLAQDIALPDATNTDSSEVLRLKQELLAANSRIALQEQELAQSRVIKHTLDQALGPPSEVDFNGREVTEQTISDLQNAFNASNPTFSQLQDGWSGPDDSQSDISDALSTGAYNRSRGFWIPPIQQRFNMNMTNQVTDKAYGEPMSMSNNFFSQDLSRPWGNPLPNIGVSGNTSSLPHRVFSGPLTGACSFDARLASEQSRYASGSGSGAGPRRSITQANRGGSCFPTQNSPWGTFAASSPSIQAPRSPVNRQSSTYQQIGLYPLPPYHQQPVGTPLSPTASEFTASGATAPPWTSSAVGVSSTQTYISPLEPLNYRRLLDKTVSCDWRYIVDKIVCNNDQQASIFLQQKLKVGTAEQKYEIIEAIVHQAYPLMINRFGNFLVQRCFEHGTSEQIVAIANAIKGNTLSLSMDPFGCHVIQKAFDCVPEKHKAVMVHELLRRIPETVIHRYACHVWQKLFELRWSGEPPQIMAKVNEALCGMWHEVALGETGSLVVQNIFENCVEDEKRPAIEEVLTKIDLLAHGQFGNWCIQHICEHGAPHDKNRAIEHILLWSVDYSMDQFASKIVEKCLKIGGSEFLDRYLTRVCTGRADRPRMPLIDIAGDQYGNYLIQWILMNTAPHQRELVASHIRKHMVSLRGSKFGSRVAMLCCNPSHITRPGPGAGMQIGRFTNFNDDRYQVSGQNGGRFNRGSQWNPNYPPFR</sequence>
<feature type="repeat" description="Pumilio" evidence="5">
    <location>
        <begin position="754"/>
        <end position="789"/>
    </location>
</feature>
<dbReference type="SUPFAM" id="SSF48371">
    <property type="entry name" value="ARM repeat"/>
    <property type="match status" value="1"/>
</dbReference>
<feature type="region of interest" description="Disordered" evidence="6">
    <location>
        <begin position="436"/>
        <end position="458"/>
    </location>
</feature>
<feature type="compositionally biased region" description="Polar residues" evidence="6">
    <location>
        <begin position="377"/>
        <end position="392"/>
    </location>
</feature>
<dbReference type="RefSeq" id="XP_022387278.1">
    <property type="nucleotide sequence ID" value="XM_022534269.1"/>
</dbReference>
<feature type="region of interest" description="Disordered" evidence="6">
    <location>
        <begin position="1"/>
        <end position="57"/>
    </location>
</feature>
<keyword evidence="9" id="KW-1185">Reference proteome</keyword>
<dbReference type="Proteomes" id="UP000179179">
    <property type="component" value="Unassembled WGS sequence"/>
</dbReference>
<dbReference type="InterPro" id="IPR033133">
    <property type="entry name" value="PUM-HD"/>
</dbReference>
<keyword evidence="1" id="KW-0690">Ribosome biogenesis</keyword>
<evidence type="ECO:0000256" key="3">
    <source>
        <dbReference type="ARBA" id="ARBA00022737"/>
    </source>
</evidence>
<protein>
    <submittedName>
        <fullName evidence="8">Pumilio-family RNA binding repeat protein</fullName>
    </submittedName>
</protein>
<evidence type="ECO:0000313" key="9">
    <source>
        <dbReference type="Proteomes" id="UP000179179"/>
    </source>
</evidence>
<dbReference type="PANTHER" id="PTHR12537:SF48">
    <property type="entry name" value="MEIOTIC COILED-COIL PROTEIN 2"/>
    <property type="match status" value="1"/>
</dbReference>
<dbReference type="Pfam" id="PF00806">
    <property type="entry name" value="PUF"/>
    <property type="match status" value="8"/>
</dbReference>
<comment type="caution">
    <text evidence="8">The sequence shown here is derived from an EMBL/GenBank/DDBJ whole genome shotgun (WGS) entry which is preliminary data.</text>
</comment>
<feature type="region of interest" description="Disordered" evidence="6">
    <location>
        <begin position="363"/>
        <end position="392"/>
    </location>
</feature>
<accession>A0A1F7ZVQ9</accession>
<feature type="repeat" description="Pumilio" evidence="5">
    <location>
        <begin position="562"/>
        <end position="597"/>
    </location>
</feature>
<dbReference type="PROSITE" id="PS50303">
    <property type="entry name" value="PUM_HD"/>
    <property type="match status" value="1"/>
</dbReference>
<dbReference type="CDD" id="cd07920">
    <property type="entry name" value="Pumilio"/>
    <property type="match status" value="1"/>
</dbReference>
<evidence type="ECO:0000256" key="6">
    <source>
        <dbReference type="SAM" id="MobiDB-lite"/>
    </source>
</evidence>
<dbReference type="OrthoDB" id="668540at2759"/>
<name>A0A1F7ZVQ9_9EURO</name>
<feature type="region of interest" description="Disordered" evidence="6">
    <location>
        <begin position="844"/>
        <end position="863"/>
    </location>
</feature>
<reference evidence="8 9" key="1">
    <citation type="journal article" date="2016" name="Genome Biol. Evol.">
        <title>Draft genome sequence of an aflatoxigenic Aspergillus species, A. bombycis.</title>
        <authorList>
            <person name="Moore G.G."/>
            <person name="Mack B.M."/>
            <person name="Beltz S.B."/>
            <person name="Gilbert M.K."/>
        </authorList>
    </citation>
    <scope>NUCLEOTIDE SEQUENCE [LARGE SCALE GENOMIC DNA]</scope>
    <source>
        <strain evidence="9">NRRL 26010</strain>
    </source>
</reference>
<organism evidence="8 9">
    <name type="scientific">Aspergillus bombycis</name>
    <dbReference type="NCBI Taxonomy" id="109264"/>
    <lineage>
        <taxon>Eukaryota</taxon>
        <taxon>Fungi</taxon>
        <taxon>Dikarya</taxon>
        <taxon>Ascomycota</taxon>
        <taxon>Pezizomycotina</taxon>
        <taxon>Eurotiomycetes</taxon>
        <taxon>Eurotiomycetidae</taxon>
        <taxon>Eurotiales</taxon>
        <taxon>Aspergillaceae</taxon>
        <taxon>Aspergillus</taxon>
    </lineage>
</organism>
<evidence type="ECO:0000256" key="2">
    <source>
        <dbReference type="ARBA" id="ARBA00022552"/>
    </source>
</evidence>
<dbReference type="STRING" id="109264.A0A1F7ZVQ9"/>
<dbReference type="GO" id="GO:0006364">
    <property type="term" value="P:rRNA processing"/>
    <property type="evidence" value="ECO:0007669"/>
    <property type="project" value="UniProtKB-KW"/>
</dbReference>
<proteinExistence type="predicted"/>
<dbReference type="AlphaFoldDB" id="A0A1F7ZVQ9"/>
<evidence type="ECO:0000256" key="1">
    <source>
        <dbReference type="ARBA" id="ARBA00022517"/>
    </source>
</evidence>
<dbReference type="GO" id="GO:0005737">
    <property type="term" value="C:cytoplasm"/>
    <property type="evidence" value="ECO:0007669"/>
    <property type="project" value="TreeGrafter"/>
</dbReference>
<evidence type="ECO:0000313" key="8">
    <source>
        <dbReference type="EMBL" id="OGM43561.1"/>
    </source>
</evidence>
<dbReference type="Gene3D" id="1.25.10.10">
    <property type="entry name" value="Leucine-rich Repeat Variant"/>
    <property type="match status" value="1"/>
</dbReference>
<feature type="compositionally biased region" description="Low complexity" evidence="6">
    <location>
        <begin position="363"/>
        <end position="376"/>
    </location>
</feature>
<evidence type="ECO:0000256" key="4">
    <source>
        <dbReference type="ARBA" id="ARBA00024893"/>
    </source>
</evidence>
<dbReference type="InterPro" id="IPR033712">
    <property type="entry name" value="Pumilio_RNA-bd"/>
</dbReference>
<dbReference type="GeneID" id="34450530"/>
<dbReference type="InterPro" id="IPR016024">
    <property type="entry name" value="ARM-type_fold"/>
</dbReference>
<dbReference type="GO" id="GO:0010608">
    <property type="term" value="P:post-transcriptional regulation of gene expression"/>
    <property type="evidence" value="ECO:0007669"/>
    <property type="project" value="TreeGrafter"/>
</dbReference>
<feature type="region of interest" description="Disordered" evidence="6">
    <location>
        <begin position="73"/>
        <end position="113"/>
    </location>
</feature>
<dbReference type="InterPro" id="IPR011989">
    <property type="entry name" value="ARM-like"/>
</dbReference>
<feature type="region of interest" description="Disordered" evidence="6">
    <location>
        <begin position="245"/>
        <end position="265"/>
    </location>
</feature>
<feature type="domain" description="PUM-HD" evidence="7">
    <location>
        <begin position="463"/>
        <end position="815"/>
    </location>
</feature>
<evidence type="ECO:0000259" key="7">
    <source>
        <dbReference type="PROSITE" id="PS50303"/>
    </source>
</evidence>
<feature type="compositionally biased region" description="Polar residues" evidence="6">
    <location>
        <begin position="438"/>
        <end position="458"/>
    </location>
</feature>
<gene>
    <name evidence="8" type="ORF">ABOM_007140</name>
</gene>
<dbReference type="GO" id="GO:0003730">
    <property type="term" value="F:mRNA 3'-UTR binding"/>
    <property type="evidence" value="ECO:0007669"/>
    <property type="project" value="TreeGrafter"/>
</dbReference>
<keyword evidence="3" id="KW-0677">Repeat</keyword>
<dbReference type="InterPro" id="IPR001313">
    <property type="entry name" value="Pumilio_RNA-bd_rpt"/>
</dbReference>
<dbReference type="PANTHER" id="PTHR12537">
    <property type="entry name" value="RNA BINDING PROTEIN PUMILIO-RELATED"/>
    <property type="match status" value="1"/>
</dbReference>
<evidence type="ECO:0000256" key="5">
    <source>
        <dbReference type="PROSITE-ProRule" id="PRU00317"/>
    </source>
</evidence>
<dbReference type="EMBL" id="LYCR01000068">
    <property type="protein sequence ID" value="OGM43561.1"/>
    <property type="molecule type" value="Genomic_DNA"/>
</dbReference>
<dbReference type="SMART" id="SM00025">
    <property type="entry name" value="Pumilio"/>
    <property type="match status" value="8"/>
</dbReference>
<comment type="function">
    <text evidence="4">RNA-binding nucleolar protein required for pre-rRNA processing. Involved in production of 18S rRNA and assembly of small ribosomal subunit.</text>
</comment>
<keyword evidence="2" id="KW-0698">rRNA processing</keyword>